<dbReference type="Proteomes" id="UP000485058">
    <property type="component" value="Unassembled WGS sequence"/>
</dbReference>
<name>A0A6A0A5L0_HAELA</name>
<feature type="non-terminal residue" evidence="1">
    <location>
        <position position="138"/>
    </location>
</feature>
<organism evidence="1 2">
    <name type="scientific">Haematococcus lacustris</name>
    <name type="common">Green alga</name>
    <name type="synonym">Haematococcus pluvialis</name>
    <dbReference type="NCBI Taxonomy" id="44745"/>
    <lineage>
        <taxon>Eukaryota</taxon>
        <taxon>Viridiplantae</taxon>
        <taxon>Chlorophyta</taxon>
        <taxon>core chlorophytes</taxon>
        <taxon>Chlorophyceae</taxon>
        <taxon>CS clade</taxon>
        <taxon>Chlamydomonadales</taxon>
        <taxon>Haematococcaceae</taxon>
        <taxon>Haematococcus</taxon>
    </lineage>
</organism>
<evidence type="ECO:0000313" key="2">
    <source>
        <dbReference type="Proteomes" id="UP000485058"/>
    </source>
</evidence>
<sequence length="138" mass="14769">MACQTDATTPLHPCSETYKVVAMLDPFGWAAQGMHPHQLPAAAKGGAERGAGQCVANVGHDTTLQLGLQTPLHDLLLVEAKGQSCQELQRGRAGHSVSGRAVRSSLTWPSNAPAEAEALKQRTAHYRHHAYLQQQVSV</sequence>
<dbReference type="AlphaFoldDB" id="A0A6A0A5L0"/>
<feature type="non-terminal residue" evidence="1">
    <location>
        <position position="1"/>
    </location>
</feature>
<dbReference type="EMBL" id="BLLF01003621">
    <property type="protein sequence ID" value="GFH27792.1"/>
    <property type="molecule type" value="Genomic_DNA"/>
</dbReference>
<evidence type="ECO:0000313" key="1">
    <source>
        <dbReference type="EMBL" id="GFH27792.1"/>
    </source>
</evidence>
<protein>
    <submittedName>
        <fullName evidence="1">Uncharacterized protein</fullName>
    </submittedName>
</protein>
<reference evidence="1 2" key="1">
    <citation type="submission" date="2020-02" db="EMBL/GenBank/DDBJ databases">
        <title>Draft genome sequence of Haematococcus lacustris strain NIES-144.</title>
        <authorList>
            <person name="Morimoto D."/>
            <person name="Nakagawa S."/>
            <person name="Yoshida T."/>
            <person name="Sawayama S."/>
        </authorList>
    </citation>
    <scope>NUCLEOTIDE SEQUENCE [LARGE SCALE GENOMIC DNA]</scope>
    <source>
        <strain evidence="1 2">NIES-144</strain>
    </source>
</reference>
<comment type="caution">
    <text evidence="1">The sequence shown here is derived from an EMBL/GenBank/DDBJ whole genome shotgun (WGS) entry which is preliminary data.</text>
</comment>
<accession>A0A6A0A5L0</accession>
<proteinExistence type="predicted"/>
<gene>
    <name evidence="1" type="ORF">HaLaN_26172</name>
</gene>
<keyword evidence="2" id="KW-1185">Reference proteome</keyword>